<keyword evidence="5" id="KW-1284">Encapsulin nanocompartment</keyword>
<dbReference type="STRING" id="1794912.AXX12_08445"/>
<proteinExistence type="predicted"/>
<sequence>MAYGKSAVAAKSATGMEEVLVWLREDLMGELEAINQYQVHIDNIDDVEIKELLAHIRDDEKEHVAEITHLIARIDAIQREKFAEDHTMEASERIAGGEDESKVLTVGSMLGRK</sequence>
<protein>
    <submittedName>
        <fullName evidence="6">Rubrerythrin</fullName>
    </submittedName>
</protein>
<dbReference type="GO" id="GO:0006879">
    <property type="term" value="P:intracellular iron ion homeostasis"/>
    <property type="evidence" value="ECO:0007669"/>
    <property type="project" value="UniProtKB-KW"/>
</dbReference>
<dbReference type="AlphaFoldDB" id="A0A154BR83"/>
<gene>
    <name evidence="6" type="ORF">AXX12_08445</name>
</gene>
<keyword evidence="3" id="KW-0408">Iron</keyword>
<comment type="subcellular location">
    <subcellularLocation>
        <location evidence="4">Encapsulin nanocompartment</location>
    </subcellularLocation>
</comment>
<dbReference type="RefSeq" id="WP_066241953.1">
    <property type="nucleotide sequence ID" value="NZ_LSGP01000017.1"/>
</dbReference>
<keyword evidence="7" id="KW-1185">Reference proteome</keyword>
<comment type="caution">
    <text evidence="6">The sequence shown here is derived from an EMBL/GenBank/DDBJ whole genome shotgun (WGS) entry which is preliminary data.</text>
</comment>
<dbReference type="Pfam" id="PF22277">
    <property type="entry name" value="EncFtn-like"/>
    <property type="match status" value="1"/>
</dbReference>
<dbReference type="GO" id="GO:0140737">
    <property type="term" value="C:encapsulin nanocompartment"/>
    <property type="evidence" value="ECO:0007669"/>
    <property type="project" value="UniProtKB-SubCell"/>
</dbReference>
<accession>A0A154BR83</accession>
<reference evidence="6 7" key="1">
    <citation type="submission" date="2016-02" db="EMBL/GenBank/DDBJ databases">
        <title>Anaerosporomusa subterraneum gen. nov., sp. nov., a spore-forming obligate anaerobe isolated from saprolite.</title>
        <authorList>
            <person name="Choi J.K."/>
            <person name="Shah M."/>
            <person name="Yee N."/>
        </authorList>
    </citation>
    <scope>NUCLEOTIDE SEQUENCE [LARGE SCALE GENOMIC DNA]</scope>
    <source>
        <strain evidence="6 7">RU4</strain>
    </source>
</reference>
<dbReference type="InterPro" id="IPR009078">
    <property type="entry name" value="Ferritin-like_SF"/>
</dbReference>
<evidence type="ECO:0000256" key="4">
    <source>
        <dbReference type="ARBA" id="ARBA00033738"/>
    </source>
</evidence>
<name>A0A154BR83_ANASB</name>
<evidence type="ECO:0000256" key="1">
    <source>
        <dbReference type="ARBA" id="ARBA00022434"/>
    </source>
</evidence>
<evidence type="ECO:0000256" key="3">
    <source>
        <dbReference type="ARBA" id="ARBA00023004"/>
    </source>
</evidence>
<organism evidence="6 7">
    <name type="scientific">Anaerosporomusa subterranea</name>
    <dbReference type="NCBI Taxonomy" id="1794912"/>
    <lineage>
        <taxon>Bacteria</taxon>
        <taxon>Bacillati</taxon>
        <taxon>Bacillota</taxon>
        <taxon>Negativicutes</taxon>
        <taxon>Acetonemataceae</taxon>
        <taxon>Anaerosporomusa</taxon>
    </lineage>
</organism>
<dbReference type="Gene3D" id="6.10.140.1960">
    <property type="match status" value="1"/>
</dbReference>
<dbReference type="OrthoDB" id="9811690at2"/>
<keyword evidence="2" id="KW-0479">Metal-binding</keyword>
<dbReference type="Proteomes" id="UP000076268">
    <property type="component" value="Unassembled WGS sequence"/>
</dbReference>
<dbReference type="GO" id="GO:0046872">
    <property type="term" value="F:metal ion binding"/>
    <property type="evidence" value="ECO:0007669"/>
    <property type="project" value="UniProtKB-KW"/>
</dbReference>
<evidence type="ECO:0000256" key="5">
    <source>
        <dbReference type="ARBA" id="ARBA00033787"/>
    </source>
</evidence>
<keyword evidence="1" id="KW-0409">Iron storage</keyword>
<evidence type="ECO:0000256" key="2">
    <source>
        <dbReference type="ARBA" id="ARBA00022723"/>
    </source>
</evidence>
<dbReference type="EMBL" id="LSGP01000017">
    <property type="protein sequence ID" value="KYZ76452.1"/>
    <property type="molecule type" value="Genomic_DNA"/>
</dbReference>
<dbReference type="SUPFAM" id="SSF47240">
    <property type="entry name" value="Ferritin-like"/>
    <property type="match status" value="1"/>
</dbReference>
<dbReference type="InterPro" id="IPR054581">
    <property type="entry name" value="EncFtn-like"/>
</dbReference>
<evidence type="ECO:0000313" key="6">
    <source>
        <dbReference type="EMBL" id="KYZ76452.1"/>
    </source>
</evidence>
<evidence type="ECO:0000313" key="7">
    <source>
        <dbReference type="Proteomes" id="UP000076268"/>
    </source>
</evidence>